<dbReference type="PANTHER" id="PTHR43284:SF1">
    <property type="entry name" value="ASPARAGINE SYNTHETASE"/>
    <property type="match status" value="1"/>
</dbReference>
<evidence type="ECO:0000256" key="2">
    <source>
        <dbReference type="ARBA" id="ARBA00005752"/>
    </source>
</evidence>
<evidence type="ECO:0000313" key="10">
    <source>
        <dbReference type="EMBL" id="MST34499.1"/>
    </source>
</evidence>
<feature type="non-terminal residue" evidence="10">
    <location>
        <position position="1"/>
    </location>
</feature>
<accession>A0ABW9QXB4</accession>
<organism evidence="10 11">
    <name type="scientific">Acidiferrimicrobium australe</name>
    <dbReference type="NCBI Taxonomy" id="2664430"/>
    <lineage>
        <taxon>Bacteria</taxon>
        <taxon>Bacillati</taxon>
        <taxon>Actinomycetota</taxon>
        <taxon>Acidimicrobiia</taxon>
        <taxon>Acidimicrobiales</taxon>
        <taxon>Acidimicrobiaceae</taxon>
        <taxon>Acidiferrimicrobium</taxon>
    </lineage>
</organism>
<dbReference type="InterPro" id="IPR051786">
    <property type="entry name" value="ASN_synthetase/amidase"/>
</dbReference>
<dbReference type="Pfam" id="PF00733">
    <property type="entry name" value="Asn_synthase"/>
    <property type="match status" value="1"/>
</dbReference>
<evidence type="ECO:0000256" key="1">
    <source>
        <dbReference type="ARBA" id="ARBA00005187"/>
    </source>
</evidence>
<dbReference type="InterPro" id="IPR006426">
    <property type="entry name" value="Asn_synth_AEB"/>
</dbReference>
<dbReference type="Pfam" id="PF13537">
    <property type="entry name" value="GATase_7"/>
    <property type="match status" value="1"/>
</dbReference>
<proteinExistence type="inferred from homology"/>
<keyword evidence="6" id="KW-0028">Amino-acid biosynthesis</keyword>
<keyword evidence="5" id="KW-0067">ATP-binding</keyword>
<comment type="caution">
    <text evidence="10">The sequence shown here is derived from an EMBL/GenBank/DDBJ whole genome shotgun (WGS) entry which is preliminary data.</text>
</comment>
<comment type="pathway">
    <text evidence="1">Amino-acid biosynthesis; L-asparagine biosynthesis; L-asparagine from L-aspartate (L-Gln route): step 1/1.</text>
</comment>
<dbReference type="EMBL" id="WJHE01001040">
    <property type="protein sequence ID" value="MST34499.1"/>
    <property type="molecule type" value="Genomic_DNA"/>
</dbReference>
<dbReference type="InterPro" id="IPR001962">
    <property type="entry name" value="Asn_synthase"/>
</dbReference>
<comment type="catalytic activity">
    <reaction evidence="7">
        <text>L-aspartate + L-glutamine + ATP + H2O = L-asparagine + L-glutamate + AMP + diphosphate + H(+)</text>
        <dbReference type="Rhea" id="RHEA:12228"/>
        <dbReference type="ChEBI" id="CHEBI:15377"/>
        <dbReference type="ChEBI" id="CHEBI:15378"/>
        <dbReference type="ChEBI" id="CHEBI:29985"/>
        <dbReference type="ChEBI" id="CHEBI:29991"/>
        <dbReference type="ChEBI" id="CHEBI:30616"/>
        <dbReference type="ChEBI" id="CHEBI:33019"/>
        <dbReference type="ChEBI" id="CHEBI:58048"/>
        <dbReference type="ChEBI" id="CHEBI:58359"/>
        <dbReference type="ChEBI" id="CHEBI:456215"/>
        <dbReference type="EC" id="6.3.5.4"/>
    </reaction>
</comment>
<dbReference type="CDD" id="cd01991">
    <property type="entry name" value="Asn_synthase_B_C"/>
    <property type="match status" value="1"/>
</dbReference>
<dbReference type="InterPro" id="IPR029055">
    <property type="entry name" value="Ntn_hydrolases_N"/>
</dbReference>
<dbReference type="PROSITE" id="PS51278">
    <property type="entry name" value="GATASE_TYPE_2"/>
    <property type="match status" value="1"/>
</dbReference>
<dbReference type="SUPFAM" id="SSF56235">
    <property type="entry name" value="N-terminal nucleophile aminohydrolases (Ntn hydrolases)"/>
    <property type="match status" value="1"/>
</dbReference>
<dbReference type="PIRSF" id="PIRSF001589">
    <property type="entry name" value="Asn_synthetase_glu-h"/>
    <property type="match status" value="1"/>
</dbReference>
<keyword evidence="6" id="KW-0061">Asparagine biosynthesis</keyword>
<evidence type="ECO:0000256" key="4">
    <source>
        <dbReference type="ARBA" id="ARBA00022741"/>
    </source>
</evidence>
<dbReference type="Gene3D" id="3.40.50.620">
    <property type="entry name" value="HUPs"/>
    <property type="match status" value="1"/>
</dbReference>
<comment type="similarity">
    <text evidence="2">Belongs to the asparagine synthetase family.</text>
</comment>
<dbReference type="InterPro" id="IPR014729">
    <property type="entry name" value="Rossmann-like_a/b/a_fold"/>
</dbReference>
<dbReference type="Proteomes" id="UP000437736">
    <property type="component" value="Unassembled WGS sequence"/>
</dbReference>
<evidence type="ECO:0000256" key="5">
    <source>
        <dbReference type="ARBA" id="ARBA00022840"/>
    </source>
</evidence>
<evidence type="ECO:0000259" key="9">
    <source>
        <dbReference type="PROSITE" id="PS51278"/>
    </source>
</evidence>
<keyword evidence="11" id="KW-1185">Reference proteome</keyword>
<dbReference type="SUPFAM" id="SSF52402">
    <property type="entry name" value="Adenine nucleotide alpha hydrolases-like"/>
    <property type="match status" value="1"/>
</dbReference>
<dbReference type="PANTHER" id="PTHR43284">
    <property type="entry name" value="ASPARAGINE SYNTHETASE (GLUTAMINE-HYDROLYZING)"/>
    <property type="match status" value="1"/>
</dbReference>
<sequence>RSGGDTETLLHAFARWGPAVLPRLNGQFAFAALDRDRNRLFLARDRFGIKPLYLARGGPGLWWASEPAALLAAGVRSAPRSGSWQSLFDLSCYWDDGTLVEGIHRLLPGSLAEVDLDTGELTVSSWASPSDFLDETRQASLQGRSRRGLVDQLETTLRDAVHDALLGDVPMGVLCSGGVDSSLITALAREEQPGLVAFAARYRGAPGLDEGPAATLVAGALGTELDLLEVTREGWRAGFVASTLHFGMPLANASSVVIAQLAQRARRRGVKVLLTGEGADELFGGYSRASSAHLREFLSPGQRAALTLHDVALSPPQRTAVAVARRLRRRGPGTAPGRTWRWDVRHPPGPGGDGVDGPAADESYAHHPGPRGRYETLLLQDFQVTLGHLLNRMDTNMMQESVEARVPFLDPRLVGLALNLPLEARTLPWNKGILRDVARRHLPLRIAHRPKVYGMIFDAGSWIEEAARPGFLLDGVFGATFGLRADDLRSLAAGARGSDRVRLWSAEVWCRAVFAGQSPSAIEAELWA</sequence>
<dbReference type="InterPro" id="IPR017932">
    <property type="entry name" value="GATase_2_dom"/>
</dbReference>
<feature type="region of interest" description="Disordered" evidence="8">
    <location>
        <begin position="330"/>
        <end position="367"/>
    </location>
</feature>
<evidence type="ECO:0000256" key="7">
    <source>
        <dbReference type="ARBA" id="ARBA00048741"/>
    </source>
</evidence>
<dbReference type="EC" id="6.3.5.4" evidence="3"/>
<evidence type="ECO:0000256" key="6">
    <source>
        <dbReference type="ARBA" id="ARBA00022888"/>
    </source>
</evidence>
<evidence type="ECO:0000256" key="8">
    <source>
        <dbReference type="SAM" id="MobiDB-lite"/>
    </source>
</evidence>
<name>A0ABW9QXB4_9ACTN</name>
<reference evidence="10 11" key="1">
    <citation type="submission" date="2019-11" db="EMBL/GenBank/DDBJ databases">
        <title>Acidiferrimicrobium australis gen. nov., sp. nov., an acidophilic and obligately heterotrophic, member of the Actinobacteria that catalyses dissimilatory oxido- reduction of iron isolated from metal-rich acidic water in Chile.</title>
        <authorList>
            <person name="Gonzalez D."/>
            <person name="Huber K."/>
            <person name="Hedrich S."/>
            <person name="Rojas-Villalobos C."/>
            <person name="Quatrini R."/>
            <person name="Dinamarca M.A."/>
            <person name="Schwarz A."/>
            <person name="Canales C."/>
            <person name="Nancucheo I."/>
        </authorList>
    </citation>
    <scope>NUCLEOTIDE SEQUENCE [LARGE SCALE GENOMIC DNA]</scope>
    <source>
        <strain evidence="10 11">USS-CCA1</strain>
    </source>
</reference>
<evidence type="ECO:0000313" key="11">
    <source>
        <dbReference type="Proteomes" id="UP000437736"/>
    </source>
</evidence>
<feature type="domain" description="Glutamine amidotransferase type-2" evidence="9">
    <location>
        <begin position="1"/>
        <end position="117"/>
    </location>
</feature>
<dbReference type="Gene3D" id="3.60.20.10">
    <property type="entry name" value="Glutamine Phosphoribosylpyrophosphate, subunit 1, domain 1"/>
    <property type="match status" value="1"/>
</dbReference>
<gene>
    <name evidence="10" type="ORF">GHK86_17450</name>
</gene>
<keyword evidence="4" id="KW-0547">Nucleotide-binding</keyword>
<evidence type="ECO:0000256" key="3">
    <source>
        <dbReference type="ARBA" id="ARBA00012737"/>
    </source>
</evidence>
<protein>
    <recommendedName>
        <fullName evidence="3">asparagine synthase (glutamine-hydrolyzing)</fullName>
        <ecNumber evidence="3">6.3.5.4</ecNumber>
    </recommendedName>
</protein>